<dbReference type="GO" id="GO:0005886">
    <property type="term" value="C:plasma membrane"/>
    <property type="evidence" value="ECO:0007669"/>
    <property type="project" value="TreeGrafter"/>
</dbReference>
<evidence type="ECO:0000256" key="6">
    <source>
        <dbReference type="ARBA" id="ARBA00022556"/>
    </source>
</evidence>
<keyword evidence="10 13" id="KW-0067">ATP-binding</keyword>
<keyword evidence="15" id="KW-1185">Reference proteome</keyword>
<dbReference type="PANTHER" id="PTHR42724:SF1">
    <property type="entry name" value="TETRAACYLDISACCHARIDE 4'-KINASE, MITOCHONDRIAL-RELATED"/>
    <property type="match status" value="1"/>
</dbReference>
<evidence type="ECO:0000256" key="1">
    <source>
        <dbReference type="ARBA" id="ARBA00002274"/>
    </source>
</evidence>
<evidence type="ECO:0000256" key="3">
    <source>
        <dbReference type="ARBA" id="ARBA00012071"/>
    </source>
</evidence>
<comment type="function">
    <text evidence="1 13">Transfers the gamma-phosphate of ATP to the 4'-position of a tetraacyldisaccharide 1-phosphate intermediate (termed DS-1-P) to form tetraacyldisaccharide 1,4'-bis-phosphate (lipid IVA).</text>
</comment>
<sequence length="341" mass="39395">MKLLRFLLFPFAVVYDLVTRIRNYFFDVGIFKETSFKIPVIVVGNLSVGGTGKTPQIEYLIRLLKNNFKTAVLSRGYKRKTQGFVMLNNTHSVEDVGDEPLQYFQKFNNIDVAVDANRVAGIRTLIKDKKPEVILLDDAFQHRKVKGSFYILLTKYDDLFSDDFLLPTGNLRESSRGAARADVIVVTKCPLDLNGLEKEKIKKKLRKYKKEVFFTTIKYANTLSGSATITVEELKDYEVLLITGIANPKPLRAYLKFLGIRFQHLKFNDHHEFSNHEISDIKERFEKITSPKKIILTTEKDYVRLVNKIEILSFLAIETSFLEEKETRFNNLILNHIKQKG</sequence>
<dbReference type="OrthoDB" id="9766423at2"/>
<keyword evidence="7 13" id="KW-0808">Transferase</keyword>
<dbReference type="SUPFAM" id="SSF52540">
    <property type="entry name" value="P-loop containing nucleoside triphosphate hydrolases"/>
    <property type="match status" value="1"/>
</dbReference>
<comment type="pathway">
    <text evidence="2 13">Glycolipid biosynthesis; lipid IV(A) biosynthesis; lipid IV(A) from (3R)-3-hydroxytetradecanoyl-[acyl-carrier-protein] and UDP-N-acetyl-alpha-D-glucosamine: step 6/6.</text>
</comment>
<comment type="similarity">
    <text evidence="13">Belongs to the LpxK family.</text>
</comment>
<evidence type="ECO:0000313" key="14">
    <source>
        <dbReference type="EMBL" id="TMM29038.1"/>
    </source>
</evidence>
<keyword evidence="8 13" id="KW-0547">Nucleotide-binding</keyword>
<evidence type="ECO:0000256" key="9">
    <source>
        <dbReference type="ARBA" id="ARBA00022777"/>
    </source>
</evidence>
<dbReference type="UniPathway" id="UPA00359">
    <property type="reaction ID" value="UER00482"/>
</dbReference>
<evidence type="ECO:0000256" key="10">
    <source>
        <dbReference type="ARBA" id="ARBA00022840"/>
    </source>
</evidence>
<name>A0A5S3N144_9FLAO</name>
<accession>A0A5S3N144</accession>
<evidence type="ECO:0000256" key="2">
    <source>
        <dbReference type="ARBA" id="ARBA00004870"/>
    </source>
</evidence>
<organism evidence="14 15">
    <name type="scientific">Polaribacter aestuariivivens</name>
    <dbReference type="NCBI Taxonomy" id="2304626"/>
    <lineage>
        <taxon>Bacteria</taxon>
        <taxon>Pseudomonadati</taxon>
        <taxon>Bacteroidota</taxon>
        <taxon>Flavobacteriia</taxon>
        <taxon>Flavobacteriales</taxon>
        <taxon>Flavobacteriaceae</taxon>
    </lineage>
</organism>
<dbReference type="RefSeq" id="WP_138536732.1">
    <property type="nucleotide sequence ID" value="NZ_VANR01000006.1"/>
</dbReference>
<dbReference type="PANTHER" id="PTHR42724">
    <property type="entry name" value="TETRAACYLDISACCHARIDE 4'-KINASE"/>
    <property type="match status" value="1"/>
</dbReference>
<gene>
    <name evidence="13 14" type="primary">lpxK</name>
    <name evidence="14" type="ORF">FDT66_11665</name>
</gene>
<dbReference type="EC" id="2.7.1.130" evidence="3 13"/>
<dbReference type="GO" id="GO:0009245">
    <property type="term" value="P:lipid A biosynthetic process"/>
    <property type="evidence" value="ECO:0007669"/>
    <property type="project" value="UniProtKB-UniRule"/>
</dbReference>
<dbReference type="Pfam" id="PF02606">
    <property type="entry name" value="LpxK"/>
    <property type="match status" value="1"/>
</dbReference>
<keyword evidence="9 13" id="KW-0418">Kinase</keyword>
<dbReference type="Proteomes" id="UP000307140">
    <property type="component" value="Unassembled WGS sequence"/>
</dbReference>
<dbReference type="GO" id="GO:0009029">
    <property type="term" value="F:lipid-A 4'-kinase activity"/>
    <property type="evidence" value="ECO:0007669"/>
    <property type="project" value="UniProtKB-UniRule"/>
</dbReference>
<feature type="binding site" evidence="13">
    <location>
        <begin position="47"/>
        <end position="54"/>
    </location>
    <ligand>
        <name>ATP</name>
        <dbReference type="ChEBI" id="CHEBI:30616"/>
    </ligand>
</feature>
<dbReference type="InterPro" id="IPR003758">
    <property type="entry name" value="LpxK"/>
</dbReference>
<evidence type="ECO:0000256" key="5">
    <source>
        <dbReference type="ARBA" id="ARBA00022516"/>
    </source>
</evidence>
<evidence type="ECO:0000313" key="15">
    <source>
        <dbReference type="Proteomes" id="UP000307140"/>
    </source>
</evidence>
<evidence type="ECO:0000256" key="11">
    <source>
        <dbReference type="ARBA" id="ARBA00023098"/>
    </source>
</evidence>
<dbReference type="AlphaFoldDB" id="A0A5S3N144"/>
<reference evidence="14 15" key="1">
    <citation type="submission" date="2019-05" db="EMBL/GenBank/DDBJ databases">
        <title>Polaribacter aestuariivivens sp. nov., isolated from a tidal flat.</title>
        <authorList>
            <person name="Yoon J.-H."/>
        </authorList>
    </citation>
    <scope>NUCLEOTIDE SEQUENCE [LARGE SCALE GENOMIC DNA]</scope>
    <source>
        <strain evidence="14 15">DBTF-3</strain>
    </source>
</reference>
<dbReference type="NCBIfam" id="TIGR00682">
    <property type="entry name" value="lpxK"/>
    <property type="match status" value="1"/>
</dbReference>
<dbReference type="EMBL" id="VANR01000006">
    <property type="protein sequence ID" value="TMM29038.1"/>
    <property type="molecule type" value="Genomic_DNA"/>
</dbReference>
<evidence type="ECO:0000256" key="12">
    <source>
        <dbReference type="ARBA" id="ARBA00029757"/>
    </source>
</evidence>
<keyword evidence="5 13" id="KW-0444">Lipid biosynthesis</keyword>
<comment type="catalytic activity">
    <reaction evidence="13">
        <text>a lipid A disaccharide + ATP = a lipid IVA + ADP + H(+)</text>
        <dbReference type="Rhea" id="RHEA:67840"/>
        <dbReference type="ChEBI" id="CHEBI:15378"/>
        <dbReference type="ChEBI" id="CHEBI:30616"/>
        <dbReference type="ChEBI" id="CHEBI:176343"/>
        <dbReference type="ChEBI" id="CHEBI:176425"/>
        <dbReference type="ChEBI" id="CHEBI:456216"/>
        <dbReference type="EC" id="2.7.1.130"/>
    </reaction>
</comment>
<evidence type="ECO:0000256" key="8">
    <source>
        <dbReference type="ARBA" id="ARBA00022741"/>
    </source>
</evidence>
<dbReference type="GO" id="GO:0005524">
    <property type="term" value="F:ATP binding"/>
    <property type="evidence" value="ECO:0007669"/>
    <property type="project" value="UniProtKB-UniRule"/>
</dbReference>
<evidence type="ECO:0000256" key="7">
    <source>
        <dbReference type="ARBA" id="ARBA00022679"/>
    </source>
</evidence>
<proteinExistence type="inferred from homology"/>
<comment type="caution">
    <text evidence="14">The sequence shown here is derived from an EMBL/GenBank/DDBJ whole genome shotgun (WGS) entry which is preliminary data.</text>
</comment>
<dbReference type="InterPro" id="IPR027417">
    <property type="entry name" value="P-loop_NTPase"/>
</dbReference>
<keyword evidence="6 13" id="KW-0441">Lipid A biosynthesis</keyword>
<keyword evidence="11 13" id="KW-0443">Lipid metabolism</keyword>
<evidence type="ECO:0000256" key="13">
    <source>
        <dbReference type="HAMAP-Rule" id="MF_00409"/>
    </source>
</evidence>
<dbReference type="HAMAP" id="MF_00409">
    <property type="entry name" value="LpxK"/>
    <property type="match status" value="1"/>
</dbReference>
<protein>
    <recommendedName>
        <fullName evidence="4 13">Tetraacyldisaccharide 4'-kinase</fullName>
        <ecNumber evidence="3 13">2.7.1.130</ecNumber>
    </recommendedName>
    <alternativeName>
        <fullName evidence="12 13">Lipid A 4'-kinase</fullName>
    </alternativeName>
</protein>
<evidence type="ECO:0000256" key="4">
    <source>
        <dbReference type="ARBA" id="ARBA00016436"/>
    </source>
</evidence>